<evidence type="ECO:0008006" key="3">
    <source>
        <dbReference type="Google" id="ProtNLM"/>
    </source>
</evidence>
<keyword evidence="2" id="KW-1185">Reference proteome</keyword>
<accession>A0A235B636</accession>
<dbReference type="EMBL" id="NOWF01000005">
    <property type="protein sequence ID" value="OYD07764.1"/>
    <property type="molecule type" value="Genomic_DNA"/>
</dbReference>
<sequence length="134" mass="15687">MVIIIPAVMNLYLSMERDLKKIVGKQHLQGEAAAWMTDFRDEVKSGRHFRLTEEGWLLFERSSGDTVRYSHDRRRLVRSVRRAGEKRFKGRTVMAHNVYIVTFATDREGVFVDIGLQNWHSDVSYQTYIRGRAP</sequence>
<gene>
    <name evidence="1" type="ORF">CHM34_09850</name>
</gene>
<dbReference type="AlphaFoldDB" id="A0A235B636"/>
<name>A0A235B636_9BACL</name>
<comment type="caution">
    <text evidence="1">The sequence shown here is derived from an EMBL/GenBank/DDBJ whole genome shotgun (WGS) entry which is preliminary data.</text>
</comment>
<dbReference type="Proteomes" id="UP000215459">
    <property type="component" value="Unassembled WGS sequence"/>
</dbReference>
<organism evidence="1 2">
    <name type="scientific">Paludifilum halophilum</name>
    <dbReference type="NCBI Taxonomy" id="1642702"/>
    <lineage>
        <taxon>Bacteria</taxon>
        <taxon>Bacillati</taxon>
        <taxon>Bacillota</taxon>
        <taxon>Bacilli</taxon>
        <taxon>Bacillales</taxon>
        <taxon>Thermoactinomycetaceae</taxon>
        <taxon>Paludifilum</taxon>
    </lineage>
</organism>
<evidence type="ECO:0000313" key="2">
    <source>
        <dbReference type="Proteomes" id="UP000215459"/>
    </source>
</evidence>
<protein>
    <recommendedName>
        <fullName evidence="3">Competence protein ComGF</fullName>
    </recommendedName>
</protein>
<evidence type="ECO:0000313" key="1">
    <source>
        <dbReference type="EMBL" id="OYD07764.1"/>
    </source>
</evidence>
<reference evidence="1 2" key="1">
    <citation type="submission" date="2017-07" db="EMBL/GenBank/DDBJ databases">
        <title>The genome sequence of Paludifilum halophilum highlights mechanisms for microbial adaptation to high salt environemnts.</title>
        <authorList>
            <person name="Belbahri L."/>
        </authorList>
    </citation>
    <scope>NUCLEOTIDE SEQUENCE [LARGE SCALE GENOMIC DNA]</scope>
    <source>
        <strain evidence="1 2">DSM 102817</strain>
    </source>
</reference>
<proteinExistence type="predicted"/>